<comment type="caution">
    <text evidence="5">The sequence shown here is derived from an EMBL/GenBank/DDBJ whole genome shotgun (WGS) entry which is preliminary data.</text>
</comment>
<gene>
    <name evidence="5" type="ORF">ACMU_11245</name>
</gene>
<dbReference type="AlphaFoldDB" id="A0A037ZGK3"/>
<dbReference type="GO" id="GO:0016020">
    <property type="term" value="C:membrane"/>
    <property type="evidence" value="ECO:0007669"/>
    <property type="project" value="TreeGrafter"/>
</dbReference>
<dbReference type="PANTHER" id="PTHR45831">
    <property type="entry name" value="LD24721P"/>
    <property type="match status" value="1"/>
</dbReference>
<dbReference type="OrthoDB" id="9815010at2"/>
<reference evidence="5 6" key="1">
    <citation type="submission" date="2014-03" db="EMBL/GenBank/DDBJ databases">
        <title>Draft Genome Sequence of Actibacterium mucosum KCTC 23349, a Marine Alphaproteobacterium with Complex Ionic Requirements Isolated from Mediterranean Seawater at Malvarrosa Beach, Valencia, Spain.</title>
        <authorList>
            <person name="Arahal D.R."/>
            <person name="Shao Z."/>
            <person name="Lai Q."/>
            <person name="Pujalte M.J."/>
        </authorList>
    </citation>
    <scope>NUCLEOTIDE SEQUENCE [LARGE SCALE GENOMIC DNA]</scope>
    <source>
        <strain evidence="5 6">KCTC 23349</strain>
    </source>
</reference>
<feature type="chain" id="PRO_5001564356" evidence="4">
    <location>
        <begin position="27"/>
        <end position="185"/>
    </location>
</feature>
<dbReference type="Pfam" id="PF13432">
    <property type="entry name" value="TPR_16"/>
    <property type="match status" value="2"/>
</dbReference>
<organism evidence="5 6">
    <name type="scientific">Actibacterium mucosum KCTC 23349</name>
    <dbReference type="NCBI Taxonomy" id="1454373"/>
    <lineage>
        <taxon>Bacteria</taxon>
        <taxon>Pseudomonadati</taxon>
        <taxon>Pseudomonadota</taxon>
        <taxon>Alphaproteobacteria</taxon>
        <taxon>Rhodobacterales</taxon>
        <taxon>Roseobacteraceae</taxon>
        <taxon>Actibacterium</taxon>
    </lineage>
</organism>
<dbReference type="STRING" id="1454373.ACMU_11245"/>
<dbReference type="PROSITE" id="PS50005">
    <property type="entry name" value="TPR"/>
    <property type="match status" value="1"/>
</dbReference>
<dbReference type="EMBL" id="JFKE01000004">
    <property type="protein sequence ID" value="KAJ55268.1"/>
    <property type="molecule type" value="Genomic_DNA"/>
</dbReference>
<dbReference type="GO" id="GO:0072380">
    <property type="term" value="C:TRC complex"/>
    <property type="evidence" value="ECO:0007669"/>
    <property type="project" value="TreeGrafter"/>
</dbReference>
<dbReference type="InterPro" id="IPR019734">
    <property type="entry name" value="TPR_rpt"/>
</dbReference>
<dbReference type="GO" id="GO:0006620">
    <property type="term" value="P:post-translational protein targeting to endoplasmic reticulum membrane"/>
    <property type="evidence" value="ECO:0007669"/>
    <property type="project" value="TreeGrafter"/>
</dbReference>
<keyword evidence="2 3" id="KW-0802">TPR repeat</keyword>
<evidence type="ECO:0000313" key="6">
    <source>
        <dbReference type="Proteomes" id="UP000026249"/>
    </source>
</evidence>
<dbReference type="Gene3D" id="1.25.40.10">
    <property type="entry name" value="Tetratricopeptide repeat domain"/>
    <property type="match status" value="1"/>
</dbReference>
<dbReference type="Proteomes" id="UP000026249">
    <property type="component" value="Unassembled WGS sequence"/>
</dbReference>
<keyword evidence="6" id="KW-1185">Reference proteome</keyword>
<dbReference type="RefSeq" id="WP_035258963.1">
    <property type="nucleotide sequence ID" value="NZ_JFKE01000004.1"/>
</dbReference>
<dbReference type="PANTHER" id="PTHR45831:SF2">
    <property type="entry name" value="LD24721P"/>
    <property type="match status" value="1"/>
</dbReference>
<evidence type="ECO:0000256" key="1">
    <source>
        <dbReference type="ARBA" id="ARBA00022737"/>
    </source>
</evidence>
<dbReference type="InterPro" id="IPR047150">
    <property type="entry name" value="SGT"/>
</dbReference>
<feature type="repeat" description="TPR" evidence="3">
    <location>
        <begin position="99"/>
        <end position="132"/>
    </location>
</feature>
<evidence type="ECO:0000313" key="5">
    <source>
        <dbReference type="EMBL" id="KAJ55268.1"/>
    </source>
</evidence>
<keyword evidence="4" id="KW-0732">Signal</keyword>
<proteinExistence type="predicted"/>
<evidence type="ECO:0000256" key="2">
    <source>
        <dbReference type="ARBA" id="ARBA00022803"/>
    </source>
</evidence>
<name>A0A037ZGK3_9RHOB</name>
<dbReference type="SUPFAM" id="SSF48452">
    <property type="entry name" value="TPR-like"/>
    <property type="match status" value="1"/>
</dbReference>
<dbReference type="GO" id="GO:0060090">
    <property type="term" value="F:molecular adaptor activity"/>
    <property type="evidence" value="ECO:0007669"/>
    <property type="project" value="TreeGrafter"/>
</dbReference>
<dbReference type="SMART" id="SM00028">
    <property type="entry name" value="TPR"/>
    <property type="match status" value="3"/>
</dbReference>
<accession>A0A037ZGK3</accession>
<feature type="signal peptide" evidence="4">
    <location>
        <begin position="1"/>
        <end position="26"/>
    </location>
</feature>
<protein>
    <submittedName>
        <fullName evidence="5">Uncharacterized protein</fullName>
    </submittedName>
</protein>
<evidence type="ECO:0000256" key="3">
    <source>
        <dbReference type="PROSITE-ProRule" id="PRU00339"/>
    </source>
</evidence>
<evidence type="ECO:0000256" key="4">
    <source>
        <dbReference type="SAM" id="SignalP"/>
    </source>
</evidence>
<dbReference type="InterPro" id="IPR011990">
    <property type="entry name" value="TPR-like_helical_dom_sf"/>
</dbReference>
<sequence>MRALSPFLNCVVAAGLVFGLSQPVLAQTEAADDLLALLAEPNLPNWEKVEQQIYSEWAKSGSPAADLLLRRGREALEAEEFVLAIEHLTAVIDHTPDFAEAYNMRATAFFHVGQYGPSMSDIQQTLRLNPSHFGAMTGLGAIMEATGDDARALLAFQAASAIHPHDPDLKTAIERLEAKVSGTTL</sequence>
<keyword evidence="1" id="KW-0677">Repeat</keyword>